<evidence type="ECO:0000256" key="1">
    <source>
        <dbReference type="SAM" id="MobiDB-lite"/>
    </source>
</evidence>
<name>A0A9R0RT30_TRITD</name>
<dbReference type="PANTHER" id="PTHR34835:SF62">
    <property type="entry name" value="AMINOTRANSFERASE-LIKE PLANT MOBILE DOMAIN-CONTAINING PROTEIN"/>
    <property type="match status" value="1"/>
</dbReference>
<gene>
    <name evidence="2" type="ORF">TRITD_3Av1G224510</name>
</gene>
<dbReference type="PANTHER" id="PTHR34835">
    <property type="entry name" value="OS07G0283600 PROTEIN-RELATED"/>
    <property type="match status" value="1"/>
</dbReference>
<dbReference type="OMA" id="NDRNDPA"/>
<feature type="compositionally biased region" description="Low complexity" evidence="1">
    <location>
        <begin position="1"/>
        <end position="15"/>
    </location>
</feature>
<accession>A0A9R0RT30</accession>
<sequence length="401" mass="45063">MSDAGSCDGAAASGDAVDDNIHGQPQQANEEQASPAPTSRISVRKAVEVIQTFDEYKRWLITEIGFGGMLKLPLLQKLNLKFSAWTMSKVCVEPRAIVLSETKILKFFAEDIHKVFGIPCGHWSVKGRDGFIKPEAVTFIKRTLGMDRTGVHSLRAAEEFLLRDISEASSKMEKDCFQIAFVIFVMGHVLVPRTKHDYGTIDYWGALANTENISQFNWCEFVLEFLLEAVRRLKNDMMDNNMNTNLVGCHLFFQIFFLDNVDLGIFNKNHNVLPRISDFDQTNIKNMITMATDIGKGPTSYSKCMIRQGTDLCYARCNIADCTERTSNQPVEGGNMEEDVCKFTNDRNDSAHVSSSAAGNLMDVHTPLPMLGPMDFIEHMWSRYPSLVEFYTKGAECQMPA</sequence>
<evidence type="ECO:0008006" key="4">
    <source>
        <dbReference type="Google" id="ProtNLM"/>
    </source>
</evidence>
<reference evidence="2 3" key="1">
    <citation type="submission" date="2017-09" db="EMBL/GenBank/DDBJ databases">
        <authorList>
            <consortium name="International Durum Wheat Genome Sequencing Consortium (IDWGSC)"/>
            <person name="Milanesi L."/>
        </authorList>
    </citation>
    <scope>NUCLEOTIDE SEQUENCE [LARGE SCALE GENOMIC DNA]</scope>
    <source>
        <strain evidence="3">cv. Svevo</strain>
    </source>
</reference>
<dbReference type="Proteomes" id="UP000324705">
    <property type="component" value="Chromosome 3A"/>
</dbReference>
<evidence type="ECO:0000313" key="2">
    <source>
        <dbReference type="EMBL" id="VAH66264.1"/>
    </source>
</evidence>
<dbReference type="EMBL" id="LT934115">
    <property type="protein sequence ID" value="VAH66264.1"/>
    <property type="molecule type" value="Genomic_DNA"/>
</dbReference>
<dbReference type="Gramene" id="TRITD3Av1G224510.1">
    <property type="protein sequence ID" value="TRITD3Av1G224510.1"/>
    <property type="gene ID" value="TRITD3Av1G224510"/>
</dbReference>
<dbReference type="AlphaFoldDB" id="A0A9R0RT30"/>
<protein>
    <recommendedName>
        <fullName evidence="4">Aminotransferase-like plant mobile domain-containing protein</fullName>
    </recommendedName>
</protein>
<feature type="region of interest" description="Disordered" evidence="1">
    <location>
        <begin position="1"/>
        <end position="39"/>
    </location>
</feature>
<organism evidence="2 3">
    <name type="scientific">Triticum turgidum subsp. durum</name>
    <name type="common">Durum wheat</name>
    <name type="synonym">Triticum durum</name>
    <dbReference type="NCBI Taxonomy" id="4567"/>
    <lineage>
        <taxon>Eukaryota</taxon>
        <taxon>Viridiplantae</taxon>
        <taxon>Streptophyta</taxon>
        <taxon>Embryophyta</taxon>
        <taxon>Tracheophyta</taxon>
        <taxon>Spermatophyta</taxon>
        <taxon>Magnoliopsida</taxon>
        <taxon>Liliopsida</taxon>
        <taxon>Poales</taxon>
        <taxon>Poaceae</taxon>
        <taxon>BOP clade</taxon>
        <taxon>Pooideae</taxon>
        <taxon>Triticodae</taxon>
        <taxon>Triticeae</taxon>
        <taxon>Triticinae</taxon>
        <taxon>Triticum</taxon>
    </lineage>
</organism>
<proteinExistence type="predicted"/>
<evidence type="ECO:0000313" key="3">
    <source>
        <dbReference type="Proteomes" id="UP000324705"/>
    </source>
</evidence>
<feature type="compositionally biased region" description="Polar residues" evidence="1">
    <location>
        <begin position="23"/>
        <end position="39"/>
    </location>
</feature>
<keyword evidence="3" id="KW-1185">Reference proteome</keyword>